<evidence type="ECO:0000313" key="4">
    <source>
        <dbReference type="EMBL" id="MDQ0375081.1"/>
    </source>
</evidence>
<keyword evidence="5" id="KW-1185">Reference proteome</keyword>
<dbReference type="PANTHER" id="PTHR43877:SF2">
    <property type="entry name" value="AMINOALKYLPHOSPHONATE N-ACETYLTRANSFERASE-RELATED"/>
    <property type="match status" value="1"/>
</dbReference>
<dbReference type="InterPro" id="IPR050832">
    <property type="entry name" value="Bact_Acetyltransf"/>
</dbReference>
<dbReference type="InterPro" id="IPR016181">
    <property type="entry name" value="Acyl_CoA_acyltransferase"/>
</dbReference>
<protein>
    <submittedName>
        <fullName evidence="4">Ribosomal protein S18 acetylase RimI-like enzyme</fullName>
    </submittedName>
</protein>
<dbReference type="InterPro" id="IPR000182">
    <property type="entry name" value="GNAT_dom"/>
</dbReference>
<name>A0ABU0EJ60_9CELL</name>
<sequence length="164" mass="18402">MTFDLPRPATPADVDDIHALRRSLEDWMAAHGTVQWPQGSLPRERIATQVDAGEWHVVRGEVLGLVGTVRLLWTDPDFWGDDHTPAVYVHGLMVDRRAAGHGLGTTLLDWAAARGRDAGVDLFRLDCRTTNPAIRAYYERYGFRAVGQRDFADFSCTLLELSLR</sequence>
<dbReference type="EMBL" id="JAUSVB010000005">
    <property type="protein sequence ID" value="MDQ0375081.1"/>
    <property type="molecule type" value="Genomic_DNA"/>
</dbReference>
<evidence type="ECO:0000256" key="2">
    <source>
        <dbReference type="ARBA" id="ARBA00023315"/>
    </source>
</evidence>
<dbReference type="PANTHER" id="PTHR43877">
    <property type="entry name" value="AMINOALKYLPHOSPHONATE N-ACETYLTRANSFERASE-RELATED-RELATED"/>
    <property type="match status" value="1"/>
</dbReference>
<dbReference type="SUPFAM" id="SSF55729">
    <property type="entry name" value="Acyl-CoA N-acyltransferases (Nat)"/>
    <property type="match status" value="1"/>
</dbReference>
<evidence type="ECO:0000259" key="3">
    <source>
        <dbReference type="PROSITE" id="PS51186"/>
    </source>
</evidence>
<dbReference type="CDD" id="cd04301">
    <property type="entry name" value="NAT_SF"/>
    <property type="match status" value="1"/>
</dbReference>
<evidence type="ECO:0000313" key="5">
    <source>
        <dbReference type="Proteomes" id="UP001239626"/>
    </source>
</evidence>
<comment type="caution">
    <text evidence="4">The sequence shown here is derived from an EMBL/GenBank/DDBJ whole genome shotgun (WGS) entry which is preliminary data.</text>
</comment>
<dbReference type="RefSeq" id="WP_307493894.1">
    <property type="nucleotide sequence ID" value="NZ_JAUSVB010000005.1"/>
</dbReference>
<gene>
    <name evidence="4" type="ORF">J2X26_003411</name>
</gene>
<feature type="domain" description="N-acetyltransferase" evidence="3">
    <location>
        <begin position="4"/>
        <end position="164"/>
    </location>
</feature>
<dbReference type="Gene3D" id="3.40.630.30">
    <property type="match status" value="1"/>
</dbReference>
<accession>A0ABU0EJ60</accession>
<dbReference type="Proteomes" id="UP001239626">
    <property type="component" value="Unassembled WGS sequence"/>
</dbReference>
<keyword evidence="2" id="KW-0012">Acyltransferase</keyword>
<organism evidence="4 5">
    <name type="scientific">Cellulomonas humilata</name>
    <dbReference type="NCBI Taxonomy" id="144055"/>
    <lineage>
        <taxon>Bacteria</taxon>
        <taxon>Bacillati</taxon>
        <taxon>Actinomycetota</taxon>
        <taxon>Actinomycetes</taxon>
        <taxon>Micrococcales</taxon>
        <taxon>Cellulomonadaceae</taxon>
        <taxon>Cellulomonas</taxon>
    </lineage>
</organism>
<proteinExistence type="predicted"/>
<keyword evidence="1" id="KW-0808">Transferase</keyword>
<evidence type="ECO:0000256" key="1">
    <source>
        <dbReference type="ARBA" id="ARBA00022679"/>
    </source>
</evidence>
<dbReference type="PROSITE" id="PS51186">
    <property type="entry name" value="GNAT"/>
    <property type="match status" value="1"/>
</dbReference>
<dbReference type="Pfam" id="PF00583">
    <property type="entry name" value="Acetyltransf_1"/>
    <property type="match status" value="1"/>
</dbReference>
<reference evidence="4 5" key="1">
    <citation type="submission" date="2023-07" db="EMBL/GenBank/DDBJ databases">
        <title>Sorghum-associated microbial communities from plants grown in Nebraska, USA.</title>
        <authorList>
            <person name="Schachtman D."/>
        </authorList>
    </citation>
    <scope>NUCLEOTIDE SEQUENCE [LARGE SCALE GENOMIC DNA]</scope>
    <source>
        <strain evidence="4 5">BE332</strain>
    </source>
</reference>